<name>A0A9D5BGZ7_PEA</name>
<gene>
    <name evidence="1" type="ORF">KIW84_012214</name>
</gene>
<dbReference type="SUPFAM" id="SSF53474">
    <property type="entry name" value="alpha/beta-Hydrolases"/>
    <property type="match status" value="1"/>
</dbReference>
<evidence type="ECO:0000313" key="1">
    <source>
        <dbReference type="EMBL" id="KAI5443488.1"/>
    </source>
</evidence>
<protein>
    <recommendedName>
        <fullName evidence="3">Triacylglycerol lipase</fullName>
    </recommendedName>
</protein>
<keyword evidence="2" id="KW-1185">Reference proteome</keyword>
<accession>A0A9D5BGZ7</accession>
<dbReference type="Gene3D" id="3.40.50.1820">
    <property type="entry name" value="alpha/beta hydrolase"/>
    <property type="match status" value="1"/>
</dbReference>
<evidence type="ECO:0008006" key="3">
    <source>
        <dbReference type="Google" id="ProtNLM"/>
    </source>
</evidence>
<dbReference type="Proteomes" id="UP001058974">
    <property type="component" value="Chromosome 1"/>
</dbReference>
<proteinExistence type="predicted"/>
<sequence length="154" mass="17438">MTSNLNVARYGQPTPPAYDLSNIPNNIPIFMSYGGPDALSDVADVQKLLNDHFQSHDKDKLTVQFIKNYAHCDDMFGTNANELVYNNVTDFFKRADERWLGCEAELIHWHEEKVSPEVIGSTEKSGGDGFAAAKVVLWRRRWGMVVGVFQEDKQ</sequence>
<comment type="caution">
    <text evidence="1">The sequence shown here is derived from an EMBL/GenBank/DDBJ whole genome shotgun (WGS) entry which is preliminary data.</text>
</comment>
<evidence type="ECO:0000313" key="2">
    <source>
        <dbReference type="Proteomes" id="UP001058974"/>
    </source>
</evidence>
<dbReference type="InterPro" id="IPR029058">
    <property type="entry name" value="AB_hydrolase_fold"/>
</dbReference>
<reference evidence="1 2" key="1">
    <citation type="journal article" date="2022" name="Nat. Genet.">
        <title>Improved pea reference genome and pan-genome highlight genomic features and evolutionary characteristics.</title>
        <authorList>
            <person name="Yang T."/>
            <person name="Liu R."/>
            <person name="Luo Y."/>
            <person name="Hu S."/>
            <person name="Wang D."/>
            <person name="Wang C."/>
            <person name="Pandey M.K."/>
            <person name="Ge S."/>
            <person name="Xu Q."/>
            <person name="Li N."/>
            <person name="Li G."/>
            <person name="Huang Y."/>
            <person name="Saxena R.K."/>
            <person name="Ji Y."/>
            <person name="Li M."/>
            <person name="Yan X."/>
            <person name="He Y."/>
            <person name="Liu Y."/>
            <person name="Wang X."/>
            <person name="Xiang C."/>
            <person name="Varshney R.K."/>
            <person name="Ding H."/>
            <person name="Gao S."/>
            <person name="Zong X."/>
        </authorList>
    </citation>
    <scope>NUCLEOTIDE SEQUENCE [LARGE SCALE GENOMIC DNA]</scope>
    <source>
        <strain evidence="1 2">cv. Zhongwan 6</strain>
    </source>
</reference>
<dbReference type="AlphaFoldDB" id="A0A9D5BGZ7"/>
<dbReference type="EMBL" id="JAMSHJ010000001">
    <property type="protein sequence ID" value="KAI5443488.1"/>
    <property type="molecule type" value="Genomic_DNA"/>
</dbReference>
<dbReference type="PANTHER" id="PTHR11005">
    <property type="entry name" value="LYSOSOMAL ACID LIPASE-RELATED"/>
    <property type="match status" value="1"/>
</dbReference>
<dbReference type="Gramene" id="Psat01G0221400-T1">
    <property type="protein sequence ID" value="KAI5443488.1"/>
    <property type="gene ID" value="KIW84_012214"/>
</dbReference>
<organism evidence="1 2">
    <name type="scientific">Pisum sativum</name>
    <name type="common">Garden pea</name>
    <name type="synonym">Lathyrus oleraceus</name>
    <dbReference type="NCBI Taxonomy" id="3888"/>
    <lineage>
        <taxon>Eukaryota</taxon>
        <taxon>Viridiplantae</taxon>
        <taxon>Streptophyta</taxon>
        <taxon>Embryophyta</taxon>
        <taxon>Tracheophyta</taxon>
        <taxon>Spermatophyta</taxon>
        <taxon>Magnoliopsida</taxon>
        <taxon>eudicotyledons</taxon>
        <taxon>Gunneridae</taxon>
        <taxon>Pentapetalae</taxon>
        <taxon>rosids</taxon>
        <taxon>fabids</taxon>
        <taxon>Fabales</taxon>
        <taxon>Fabaceae</taxon>
        <taxon>Papilionoideae</taxon>
        <taxon>50 kb inversion clade</taxon>
        <taxon>NPAAA clade</taxon>
        <taxon>Hologalegina</taxon>
        <taxon>IRL clade</taxon>
        <taxon>Fabeae</taxon>
        <taxon>Lathyrus</taxon>
    </lineage>
</organism>